<evidence type="ECO:0000313" key="3">
    <source>
        <dbReference type="Proteomes" id="UP001152888"/>
    </source>
</evidence>
<sequence length="77" mass="8392">MCKIQPIENEFTEHQTALTFAQCASIASPTSQSDGGVATESARQAPIKFDDAPIIDIVPSGGPPQQFRNQKWQSSRM</sequence>
<feature type="region of interest" description="Disordered" evidence="1">
    <location>
        <begin position="58"/>
        <end position="77"/>
    </location>
</feature>
<keyword evidence="3" id="KW-1185">Reference proteome</keyword>
<feature type="compositionally biased region" description="Polar residues" evidence="1">
    <location>
        <begin position="66"/>
        <end position="77"/>
    </location>
</feature>
<protein>
    <submittedName>
        <fullName evidence="2">Uncharacterized protein</fullName>
    </submittedName>
</protein>
<dbReference type="OrthoDB" id="6782569at2759"/>
<proteinExistence type="predicted"/>
<accession>A0A9P0PQ34</accession>
<evidence type="ECO:0000313" key="2">
    <source>
        <dbReference type="EMBL" id="CAH1989451.1"/>
    </source>
</evidence>
<dbReference type="Proteomes" id="UP001152888">
    <property type="component" value="Unassembled WGS sequence"/>
</dbReference>
<name>A0A9P0PQ34_ACAOB</name>
<comment type="caution">
    <text evidence="2">The sequence shown here is derived from an EMBL/GenBank/DDBJ whole genome shotgun (WGS) entry which is preliminary data.</text>
</comment>
<dbReference type="AlphaFoldDB" id="A0A9P0PQ34"/>
<gene>
    <name evidence="2" type="ORF">ACAOBT_LOCUS19039</name>
</gene>
<reference evidence="2" key="1">
    <citation type="submission" date="2022-03" db="EMBL/GenBank/DDBJ databases">
        <authorList>
            <person name="Sayadi A."/>
        </authorList>
    </citation>
    <scope>NUCLEOTIDE SEQUENCE</scope>
</reference>
<organism evidence="2 3">
    <name type="scientific">Acanthoscelides obtectus</name>
    <name type="common">Bean weevil</name>
    <name type="synonym">Bruchus obtectus</name>
    <dbReference type="NCBI Taxonomy" id="200917"/>
    <lineage>
        <taxon>Eukaryota</taxon>
        <taxon>Metazoa</taxon>
        <taxon>Ecdysozoa</taxon>
        <taxon>Arthropoda</taxon>
        <taxon>Hexapoda</taxon>
        <taxon>Insecta</taxon>
        <taxon>Pterygota</taxon>
        <taxon>Neoptera</taxon>
        <taxon>Endopterygota</taxon>
        <taxon>Coleoptera</taxon>
        <taxon>Polyphaga</taxon>
        <taxon>Cucujiformia</taxon>
        <taxon>Chrysomeloidea</taxon>
        <taxon>Chrysomelidae</taxon>
        <taxon>Bruchinae</taxon>
        <taxon>Bruchini</taxon>
        <taxon>Acanthoscelides</taxon>
    </lineage>
</organism>
<evidence type="ECO:0000256" key="1">
    <source>
        <dbReference type="SAM" id="MobiDB-lite"/>
    </source>
</evidence>
<dbReference type="EMBL" id="CAKOFQ010007064">
    <property type="protein sequence ID" value="CAH1989451.1"/>
    <property type="molecule type" value="Genomic_DNA"/>
</dbReference>